<reference evidence="3" key="1">
    <citation type="submission" date="2021-12" db="EMBL/GenBank/DDBJ databases">
        <title>Comparative genomics, transcriptomics and evolutionary studies reveal genomic signatures of adaptation to plant cell wall in hemibiotrophic fungi.</title>
        <authorList>
            <consortium name="DOE Joint Genome Institute"/>
            <person name="Baroncelli R."/>
            <person name="Diaz J.F."/>
            <person name="Benocci T."/>
            <person name="Peng M."/>
            <person name="Battaglia E."/>
            <person name="Haridas S."/>
            <person name="Andreopoulos W."/>
            <person name="Labutti K."/>
            <person name="Pangilinan J."/>
            <person name="Floch G.L."/>
            <person name="Makela M.R."/>
            <person name="Henrissat B."/>
            <person name="Grigoriev I.V."/>
            <person name="Crouch J.A."/>
            <person name="De Vries R.P."/>
            <person name="Sukno S.A."/>
            <person name="Thon M.R."/>
        </authorList>
    </citation>
    <scope>NUCLEOTIDE SEQUENCE</scope>
    <source>
        <strain evidence="3">CBS 112980</strain>
    </source>
</reference>
<dbReference type="Pfam" id="PF11951">
    <property type="entry name" value="Fungal_trans_2"/>
    <property type="match status" value="1"/>
</dbReference>
<evidence type="ECO:0000313" key="3">
    <source>
        <dbReference type="EMBL" id="KAK1722953.1"/>
    </source>
</evidence>
<keyword evidence="1" id="KW-0539">Nucleus</keyword>
<dbReference type="Proteomes" id="UP001244207">
    <property type="component" value="Unassembled WGS sequence"/>
</dbReference>
<feature type="domain" description="Zn(2)-C6 fungal-type" evidence="2">
    <location>
        <begin position="10"/>
        <end position="38"/>
    </location>
</feature>
<sequence>MVYPGKRSLGCTLCRERKVKCDERRPGCRRCELYKTQCPGYRRPLEVRFYFREPEEQIASMLVVRRSGECLAPRRASSQAANSNIQYPTDAIGKSTLRFGSRRDEESIPYFLAEYSVPPLPGIYSGNLDFLPNLLASSSPTSALWPATHASAFLALSRRYKSSQLYDRARRSYGTALLAVNESLSQPPHTWQDDLVAAIMLLHRFEDMDGGLLSNRALHMRGIAELYRARDQNLLSKLPGCSLYSWTFSQLQIHAFITHTSYECLIVPEPEPDIKHIPTGFTVLVAKVGRFWSQLTERLTTLRLNTGTHYEQRQSLVTALLDAIGIRIDMDKWIESLPVSWKPTTTVKDGGHIVITYSDQWLGTIWILYNAVQIIFYHGVLQCCQSILSFQDHNDMTCDELIESCRATAEVSLEQLTELVCGSIPYVLGEVDIDGQRLEVPNYKGSHCYNLIWPLALVARSDRSTKDQVDLCRKTLANIRAKYGIHLAESAQDVAALLFYQ</sequence>
<dbReference type="InterPro" id="IPR021858">
    <property type="entry name" value="Fun_TF"/>
</dbReference>
<organism evidence="3 4">
    <name type="scientific">Glomerella acutata</name>
    <name type="common">Colletotrichum acutatum</name>
    <dbReference type="NCBI Taxonomy" id="27357"/>
    <lineage>
        <taxon>Eukaryota</taxon>
        <taxon>Fungi</taxon>
        <taxon>Dikarya</taxon>
        <taxon>Ascomycota</taxon>
        <taxon>Pezizomycotina</taxon>
        <taxon>Sordariomycetes</taxon>
        <taxon>Hypocreomycetidae</taxon>
        <taxon>Glomerellales</taxon>
        <taxon>Glomerellaceae</taxon>
        <taxon>Colletotrichum</taxon>
        <taxon>Colletotrichum acutatum species complex</taxon>
    </lineage>
</organism>
<evidence type="ECO:0000259" key="2">
    <source>
        <dbReference type="PROSITE" id="PS50048"/>
    </source>
</evidence>
<dbReference type="SMART" id="SM00066">
    <property type="entry name" value="GAL4"/>
    <property type="match status" value="1"/>
</dbReference>
<name>A0AAD8XFL0_GLOAC</name>
<gene>
    <name evidence="3" type="ORF">BDZ83DRAFT_410057</name>
</gene>
<dbReference type="GO" id="GO:0000981">
    <property type="term" value="F:DNA-binding transcription factor activity, RNA polymerase II-specific"/>
    <property type="evidence" value="ECO:0007669"/>
    <property type="project" value="InterPro"/>
</dbReference>
<dbReference type="PANTHER" id="PTHR38791">
    <property type="entry name" value="ZN(II)2CYS6 TRANSCRIPTION FACTOR (EUROFUNG)-RELATED-RELATED"/>
    <property type="match status" value="1"/>
</dbReference>
<dbReference type="GeneID" id="85386804"/>
<dbReference type="PANTHER" id="PTHR38791:SF12">
    <property type="entry name" value="TRANSCRIPTION FACTOR DOMAIN-CONTAINING PROTEIN-RELATED"/>
    <property type="match status" value="1"/>
</dbReference>
<dbReference type="GO" id="GO:0008270">
    <property type="term" value="F:zinc ion binding"/>
    <property type="evidence" value="ECO:0007669"/>
    <property type="project" value="InterPro"/>
</dbReference>
<comment type="caution">
    <text evidence="3">The sequence shown here is derived from an EMBL/GenBank/DDBJ whole genome shotgun (WGS) entry which is preliminary data.</text>
</comment>
<dbReference type="AlphaFoldDB" id="A0AAD8XFL0"/>
<dbReference type="PROSITE" id="PS50048">
    <property type="entry name" value="ZN2_CY6_FUNGAL_2"/>
    <property type="match status" value="1"/>
</dbReference>
<protein>
    <recommendedName>
        <fullName evidence="2">Zn(2)-C6 fungal-type domain-containing protein</fullName>
    </recommendedName>
</protein>
<dbReference type="SUPFAM" id="SSF57701">
    <property type="entry name" value="Zn2/Cys6 DNA-binding domain"/>
    <property type="match status" value="1"/>
</dbReference>
<dbReference type="InterPro" id="IPR036864">
    <property type="entry name" value="Zn2-C6_fun-type_DNA-bd_sf"/>
</dbReference>
<dbReference type="PROSITE" id="PS00463">
    <property type="entry name" value="ZN2_CY6_FUNGAL_1"/>
    <property type="match status" value="1"/>
</dbReference>
<dbReference type="Pfam" id="PF00172">
    <property type="entry name" value="Zn_clus"/>
    <property type="match status" value="1"/>
</dbReference>
<dbReference type="InterPro" id="IPR001138">
    <property type="entry name" value="Zn2Cys6_DnaBD"/>
</dbReference>
<accession>A0AAD8XFL0</accession>
<dbReference type="Gene3D" id="4.10.240.10">
    <property type="entry name" value="Zn(2)-C6 fungal-type DNA-binding domain"/>
    <property type="match status" value="1"/>
</dbReference>
<keyword evidence="4" id="KW-1185">Reference proteome</keyword>
<dbReference type="CDD" id="cd00067">
    <property type="entry name" value="GAL4"/>
    <property type="match status" value="1"/>
</dbReference>
<dbReference type="InterPro" id="IPR053175">
    <property type="entry name" value="DHMBA_Reg_Transcription_Factor"/>
</dbReference>
<evidence type="ECO:0000313" key="4">
    <source>
        <dbReference type="Proteomes" id="UP001244207"/>
    </source>
</evidence>
<dbReference type="RefSeq" id="XP_060363008.1">
    <property type="nucleotide sequence ID" value="XM_060502905.1"/>
</dbReference>
<proteinExistence type="predicted"/>
<evidence type="ECO:0000256" key="1">
    <source>
        <dbReference type="ARBA" id="ARBA00023242"/>
    </source>
</evidence>
<dbReference type="EMBL" id="JAHMHS010000072">
    <property type="protein sequence ID" value="KAK1722953.1"/>
    <property type="molecule type" value="Genomic_DNA"/>
</dbReference>